<organism evidence="1 2">
    <name type="scientific">Salegentibacter echinorum</name>
    <dbReference type="NCBI Taxonomy" id="1073325"/>
    <lineage>
        <taxon>Bacteria</taxon>
        <taxon>Pseudomonadati</taxon>
        <taxon>Bacteroidota</taxon>
        <taxon>Flavobacteriia</taxon>
        <taxon>Flavobacteriales</taxon>
        <taxon>Flavobacteriaceae</taxon>
        <taxon>Salegentibacter</taxon>
    </lineage>
</organism>
<evidence type="ECO:0000313" key="2">
    <source>
        <dbReference type="Proteomes" id="UP000183945"/>
    </source>
</evidence>
<reference evidence="2" key="1">
    <citation type="submission" date="2016-11" db="EMBL/GenBank/DDBJ databases">
        <authorList>
            <person name="Varghese N."/>
            <person name="Submissions S."/>
        </authorList>
    </citation>
    <scope>NUCLEOTIDE SEQUENCE [LARGE SCALE GENOMIC DNA]</scope>
    <source>
        <strain evidence="2">DSM 24579</strain>
    </source>
</reference>
<dbReference type="AlphaFoldDB" id="A0A1M5BUZ7"/>
<proteinExistence type="predicted"/>
<name>A0A1M5BUZ7_SALEC</name>
<gene>
    <name evidence="1" type="ORF">SAMN05444483_101200</name>
</gene>
<sequence length="49" mass="5827">MRVKFNGYALILAYRYWLWKVSVDNMDFQFRRPLVLLANSGFEALDNIA</sequence>
<evidence type="ECO:0000313" key="1">
    <source>
        <dbReference type="EMBL" id="SHF46171.1"/>
    </source>
</evidence>
<protein>
    <submittedName>
        <fullName evidence="1">Uncharacterized protein</fullName>
    </submittedName>
</protein>
<dbReference type="EMBL" id="FQVT01000001">
    <property type="protein sequence ID" value="SHF46171.1"/>
    <property type="molecule type" value="Genomic_DNA"/>
</dbReference>
<accession>A0A1M5BUZ7</accession>
<keyword evidence="2" id="KW-1185">Reference proteome</keyword>
<dbReference type="Proteomes" id="UP000183945">
    <property type="component" value="Unassembled WGS sequence"/>
</dbReference>